<evidence type="ECO:0000313" key="6">
    <source>
        <dbReference type="EMBL" id="AKL93652.1"/>
    </source>
</evidence>
<dbReference type="Proteomes" id="UP000035704">
    <property type="component" value="Chromosome"/>
</dbReference>
<dbReference type="SUPFAM" id="SSF48452">
    <property type="entry name" value="TPR-like"/>
    <property type="match status" value="1"/>
</dbReference>
<keyword evidence="3" id="KW-1133">Transmembrane helix</keyword>
<dbReference type="SUPFAM" id="SSF49785">
    <property type="entry name" value="Galactose-binding domain-like"/>
    <property type="match status" value="1"/>
</dbReference>
<dbReference type="STRING" id="84022.CACET_c01340"/>
<dbReference type="PANTHER" id="PTHR37422">
    <property type="entry name" value="TEICHURONIC ACID BIOSYNTHESIS PROTEIN TUAE"/>
    <property type="match status" value="1"/>
</dbReference>
<dbReference type="InterPro" id="IPR007016">
    <property type="entry name" value="O-antigen_ligase-rel_domated"/>
</dbReference>
<dbReference type="Pfam" id="PF04932">
    <property type="entry name" value="Wzy_C"/>
    <property type="match status" value="1"/>
</dbReference>
<evidence type="ECO:0000313" key="7">
    <source>
        <dbReference type="Proteomes" id="UP000035704"/>
    </source>
</evidence>
<evidence type="ECO:0000256" key="1">
    <source>
        <dbReference type="ARBA" id="ARBA00004141"/>
    </source>
</evidence>
<protein>
    <submittedName>
        <fullName evidence="6">O-antigen polymerase</fullName>
    </submittedName>
</protein>
<evidence type="ECO:0000256" key="4">
    <source>
        <dbReference type="ARBA" id="ARBA00023136"/>
    </source>
</evidence>
<dbReference type="PATRIC" id="fig|84022.5.peg.4001"/>
<dbReference type="KEGG" id="cace:CACET_c01340"/>
<dbReference type="AlphaFoldDB" id="A0A0D8IAX5"/>
<accession>A0A0D8IAX5</accession>
<dbReference type="InterPro" id="IPR011990">
    <property type="entry name" value="TPR-like_helical_dom_sf"/>
</dbReference>
<dbReference type="GO" id="GO:0016020">
    <property type="term" value="C:membrane"/>
    <property type="evidence" value="ECO:0007669"/>
    <property type="project" value="UniProtKB-SubCell"/>
</dbReference>
<dbReference type="EMBL" id="CP009687">
    <property type="protein sequence ID" value="AKL93652.1"/>
    <property type="molecule type" value="Genomic_DNA"/>
</dbReference>
<comment type="subcellular location">
    <subcellularLocation>
        <location evidence="1">Membrane</location>
        <topology evidence="1">Multi-pass membrane protein</topology>
    </subcellularLocation>
</comment>
<dbReference type="Gene3D" id="2.60.120.260">
    <property type="entry name" value="Galactose-binding domain-like"/>
    <property type="match status" value="1"/>
</dbReference>
<dbReference type="RefSeq" id="WP_044824641.1">
    <property type="nucleotide sequence ID" value="NZ_CP009687.1"/>
</dbReference>
<dbReference type="Gene3D" id="1.25.40.10">
    <property type="entry name" value="Tetratricopeptide repeat domain"/>
    <property type="match status" value="1"/>
</dbReference>
<dbReference type="PROSITE" id="PS50005">
    <property type="entry name" value="TPR"/>
    <property type="match status" value="1"/>
</dbReference>
<dbReference type="InterPro" id="IPR051533">
    <property type="entry name" value="WaaL-like"/>
</dbReference>
<keyword evidence="2" id="KW-0812">Transmembrane</keyword>
<dbReference type="InterPro" id="IPR008979">
    <property type="entry name" value="Galactose-bd-like_sf"/>
</dbReference>
<sequence>MKTKELKKKNNVIEKERSVAGKSKGIVVFTLLCILLFYPPFFRGLFFQKEILMTHILSFGLFIIYLINKTTKGEKVTLDSPFDYIGMFFIVAYILPIVFRQWADLREAIGLVLRYVNFFVVYLMVKDYAKEERYKNYMLDVFILSGTLTALIGLLGAAGYVNLPDVVLGGNRISSTFQYPNTLAAFLMTLFFITAEKQVSVEKLWRKNLYATAGFLMIFTFIFTYSRVAWMIFPIFAVVYLIILPAVVRLKVLFYYIAAGLTSLLLLQPFNNYITNVEDKSSMAVITMLVGTAIFIGIYTVLQFANERLQKRHYKIIYITLAGAAVVMGILVTAALNITTPVTFDNTEVLEDRNNTIHRAIRNIEANQDYVLQVNVDSISNEEGQWPWRIRIVGVDGEGQHQTLLTRNGEVEEEGAILIPFTTEENTEGLSIYFDNRHPGTKVTFNEARLMVNGEVVSNIKLSYRFIPESVVNRFNVMNLTERSFTTRTAFYRDSFTIFKGYPIFGAGGGAWNGLYPKYQSEPYFSTEVHNYFLQTLVELGAIGLLLMAALILAILTLFIIYIKKRQLREMTILFAILSLLVHSILDFNFSYLSIPLFMWSLIGVVDSKPLLEDSRVKIINLQAKLNKSIAAFIPLMIILPLLLISFSLYSGHQAATAAVYALQVGGDFDKGYQLMDSAVGRDPFNKEFRMDLAQLQTSIGQQTQQQQWLMMAEENIQSALKYAPYHNGVLQQASAYYTSMGDFEKAAYYLEKLIVAAPLRQQTYETTAKIYKAMGDYYEDLGKQEESFEMYEKVLAVVEEVMAANAVARRPLILNQETIDVIFTKRYILDNINKKDNLHKVESVVYLSYLDLDVDGDGKLDERGWWIWNREGGNIAIEMTEEGTVVTNDGNDIGILLSPQIELQPSKTYGIDLKLKAAAEDHYIQLVIYSGSGTNTQFSQHPLEELTAEGTYSFTFTTTDDIEEGGQNIRLYHHGNTDKGFTVEQILLYEMN</sequence>
<dbReference type="InterPro" id="IPR019734">
    <property type="entry name" value="TPR_rpt"/>
</dbReference>
<dbReference type="OrthoDB" id="1808577at2"/>
<gene>
    <name evidence="6" type="ORF">CACET_c01340</name>
</gene>
<proteinExistence type="predicted"/>
<dbReference type="PANTHER" id="PTHR37422:SF23">
    <property type="entry name" value="TEICHURONIC ACID BIOSYNTHESIS PROTEIN TUAE"/>
    <property type="match status" value="1"/>
</dbReference>
<organism evidence="6 7">
    <name type="scientific">Clostridium aceticum</name>
    <dbReference type="NCBI Taxonomy" id="84022"/>
    <lineage>
        <taxon>Bacteria</taxon>
        <taxon>Bacillati</taxon>
        <taxon>Bacillota</taxon>
        <taxon>Clostridia</taxon>
        <taxon>Eubacteriales</taxon>
        <taxon>Clostridiaceae</taxon>
        <taxon>Clostridium</taxon>
    </lineage>
</organism>
<evidence type="ECO:0000256" key="3">
    <source>
        <dbReference type="ARBA" id="ARBA00022989"/>
    </source>
</evidence>
<name>A0A0D8IAX5_9CLOT</name>
<reference evidence="6 7" key="1">
    <citation type="submission" date="2014-10" db="EMBL/GenBank/DDBJ databases">
        <title>Genome sequence of Clostridium aceticum DSM 1496.</title>
        <authorList>
            <person name="Poehlein A."/>
            <person name="Schiel-Bengelsdorf B."/>
            <person name="Gottschalk G."/>
            <person name="Duerre P."/>
            <person name="Daniel R."/>
        </authorList>
    </citation>
    <scope>NUCLEOTIDE SEQUENCE [LARGE SCALE GENOMIC DNA]</scope>
    <source>
        <strain evidence="6 7">DSM 1496</strain>
    </source>
</reference>
<keyword evidence="4" id="KW-0472">Membrane</keyword>
<keyword evidence="7" id="KW-1185">Reference proteome</keyword>
<evidence type="ECO:0000256" key="2">
    <source>
        <dbReference type="ARBA" id="ARBA00022692"/>
    </source>
</evidence>
<feature type="domain" description="O-antigen ligase-related" evidence="5">
    <location>
        <begin position="479"/>
        <end position="548"/>
    </location>
</feature>
<evidence type="ECO:0000259" key="5">
    <source>
        <dbReference type="Pfam" id="PF04932"/>
    </source>
</evidence>